<dbReference type="Gene3D" id="3.30.160.170">
    <property type="entry name" value="FlaG-like"/>
    <property type="match status" value="1"/>
</dbReference>
<keyword evidence="2" id="KW-0966">Cell projection</keyword>
<dbReference type="InterPro" id="IPR005186">
    <property type="entry name" value="FlaG"/>
</dbReference>
<dbReference type="AlphaFoldDB" id="S5AF53"/>
<dbReference type="PATRIC" id="fig|1300253.3.peg.1130"/>
<reference evidence="2 3" key="1">
    <citation type="journal article" date="2013" name="Genome Biol. Evol.">
        <title>Genomic Diversity of "Deep Ecotype" Alteromonas macleodii Isolates: Evidence for Pan-Mediterranean Clonal Frames.</title>
        <authorList>
            <person name="Lopez-Perez M."/>
            <person name="Gonzaga A."/>
            <person name="Rodriguez-Valera F."/>
        </authorList>
    </citation>
    <scope>NUCLEOTIDE SEQUENCE [LARGE SCALE GENOMIC DNA]</scope>
    <source>
        <strain evidence="3">'English Channel 615'</strain>
    </source>
</reference>
<keyword evidence="2" id="KW-0969">Cilium</keyword>
<dbReference type="PANTHER" id="PTHR37166:SF1">
    <property type="entry name" value="PROTEIN FLAG"/>
    <property type="match status" value="1"/>
</dbReference>
<dbReference type="BioCyc" id="AMAC1300253:G12YX-875-MONOMER"/>
<dbReference type="InterPro" id="IPR035924">
    <property type="entry name" value="FlaG-like_sf"/>
</dbReference>
<dbReference type="Proteomes" id="UP000014909">
    <property type="component" value="Chromosome"/>
</dbReference>
<dbReference type="EMBL" id="CP004846">
    <property type="protein sequence ID" value="AGP77296.1"/>
    <property type="molecule type" value="Genomic_DNA"/>
</dbReference>
<keyword evidence="2" id="KW-0282">Flagellum</keyword>
<organism evidence="2 3">
    <name type="scientific">Alteromonas mediterranea 615</name>
    <dbReference type="NCBI Taxonomy" id="1300253"/>
    <lineage>
        <taxon>Bacteria</taxon>
        <taxon>Pseudomonadati</taxon>
        <taxon>Pseudomonadota</taxon>
        <taxon>Gammaproteobacteria</taxon>
        <taxon>Alteromonadales</taxon>
        <taxon>Alteromonadaceae</taxon>
        <taxon>Alteromonas/Salinimonas group</taxon>
        <taxon>Alteromonas</taxon>
    </lineage>
</organism>
<sequence length="155" mass="17186">MEIQNTQGGQVFASPSIGRDVEPQIRIKSETGVISQTLDNDSKYKNTNADELTSSNEQVSTQVSQLNADNKSPEAKITLDEAAKKVESFLKTQDRDLAFSIDEETNRSVVIVKDAQSDEVIRQIPSEDVLELAERIKDLQNDIGQTVGMFVDQQV</sequence>
<dbReference type="KEGG" id="amh:I633_05455"/>
<feature type="region of interest" description="Disordered" evidence="1">
    <location>
        <begin position="38"/>
        <end position="69"/>
    </location>
</feature>
<dbReference type="HOGENOM" id="CLU_120910_0_0_6"/>
<protein>
    <submittedName>
        <fullName evidence="2">Flagellar protein FlaG protein</fullName>
    </submittedName>
</protein>
<dbReference type="PANTHER" id="PTHR37166">
    <property type="entry name" value="PROTEIN FLAG"/>
    <property type="match status" value="1"/>
</dbReference>
<dbReference type="SUPFAM" id="SSF160214">
    <property type="entry name" value="FlaG-like"/>
    <property type="match status" value="1"/>
</dbReference>
<name>S5AF53_9ALTE</name>
<dbReference type="Pfam" id="PF03646">
    <property type="entry name" value="FlaG"/>
    <property type="match status" value="1"/>
</dbReference>
<proteinExistence type="predicted"/>
<accession>S5AF53</accession>
<evidence type="ECO:0000313" key="3">
    <source>
        <dbReference type="Proteomes" id="UP000014909"/>
    </source>
</evidence>
<evidence type="ECO:0000256" key="1">
    <source>
        <dbReference type="SAM" id="MobiDB-lite"/>
    </source>
</evidence>
<evidence type="ECO:0000313" key="2">
    <source>
        <dbReference type="EMBL" id="AGP77296.1"/>
    </source>
</evidence>
<gene>
    <name evidence="2" type="ORF">I633_05455</name>
</gene>